<organism evidence="2 3">
    <name type="scientific">Polyplax serrata</name>
    <name type="common">Common mouse louse</name>
    <dbReference type="NCBI Taxonomy" id="468196"/>
    <lineage>
        <taxon>Eukaryota</taxon>
        <taxon>Metazoa</taxon>
        <taxon>Ecdysozoa</taxon>
        <taxon>Arthropoda</taxon>
        <taxon>Hexapoda</taxon>
        <taxon>Insecta</taxon>
        <taxon>Pterygota</taxon>
        <taxon>Neoptera</taxon>
        <taxon>Paraneoptera</taxon>
        <taxon>Psocodea</taxon>
        <taxon>Troctomorpha</taxon>
        <taxon>Phthiraptera</taxon>
        <taxon>Anoplura</taxon>
        <taxon>Polyplacidae</taxon>
        <taxon>Polyplax</taxon>
    </lineage>
</organism>
<feature type="region of interest" description="Disordered" evidence="1">
    <location>
        <begin position="1"/>
        <end position="22"/>
    </location>
</feature>
<sequence length="165" mass="19548">MERKQQEVEVGHEKGREIEKKNARQKMCLREESKVMRCDSHGNQKSHEWRWKKEITASRRRIHKGPPRALTEGRKRLKNPQPFFPFPKILSTVLSAIAIDKFLSLQANKEKDSFGNVKGNPRRTLHGLTLIPRVTHYTTRYMTRDLQPNNNQNSSDYYDYTIHYK</sequence>
<accession>A0ABR1AUW0</accession>
<name>A0ABR1AUW0_POLSC</name>
<dbReference type="EMBL" id="JAWJWF010000045">
    <property type="protein sequence ID" value="KAK6627710.1"/>
    <property type="molecule type" value="Genomic_DNA"/>
</dbReference>
<dbReference type="Proteomes" id="UP001359485">
    <property type="component" value="Unassembled WGS sequence"/>
</dbReference>
<comment type="caution">
    <text evidence="2">The sequence shown here is derived from an EMBL/GenBank/DDBJ whole genome shotgun (WGS) entry which is preliminary data.</text>
</comment>
<gene>
    <name evidence="2" type="ORF">RUM44_010189</name>
</gene>
<evidence type="ECO:0000256" key="1">
    <source>
        <dbReference type="SAM" id="MobiDB-lite"/>
    </source>
</evidence>
<evidence type="ECO:0000313" key="2">
    <source>
        <dbReference type="EMBL" id="KAK6627710.1"/>
    </source>
</evidence>
<proteinExistence type="predicted"/>
<protein>
    <submittedName>
        <fullName evidence="2">Uncharacterized protein</fullName>
    </submittedName>
</protein>
<reference evidence="2 3" key="1">
    <citation type="submission" date="2023-09" db="EMBL/GenBank/DDBJ databases">
        <title>Genomes of two closely related lineages of the louse Polyplax serrata with different host specificities.</title>
        <authorList>
            <person name="Martinu J."/>
            <person name="Tarabai H."/>
            <person name="Stefka J."/>
            <person name="Hypsa V."/>
        </authorList>
    </citation>
    <scope>NUCLEOTIDE SEQUENCE [LARGE SCALE GENOMIC DNA]</scope>
    <source>
        <strain evidence="2">98ZLc_SE</strain>
    </source>
</reference>
<keyword evidence="3" id="KW-1185">Reference proteome</keyword>
<evidence type="ECO:0000313" key="3">
    <source>
        <dbReference type="Proteomes" id="UP001359485"/>
    </source>
</evidence>